<dbReference type="EMBL" id="JAJJMB010003633">
    <property type="protein sequence ID" value="KAI3946984.1"/>
    <property type="molecule type" value="Genomic_DNA"/>
</dbReference>
<organism evidence="5 6">
    <name type="scientific">Papaver atlanticum</name>
    <dbReference type="NCBI Taxonomy" id="357466"/>
    <lineage>
        <taxon>Eukaryota</taxon>
        <taxon>Viridiplantae</taxon>
        <taxon>Streptophyta</taxon>
        <taxon>Embryophyta</taxon>
        <taxon>Tracheophyta</taxon>
        <taxon>Spermatophyta</taxon>
        <taxon>Magnoliopsida</taxon>
        <taxon>Ranunculales</taxon>
        <taxon>Papaveraceae</taxon>
        <taxon>Papaveroideae</taxon>
        <taxon>Papaver</taxon>
    </lineage>
</organism>
<dbReference type="AlphaFoldDB" id="A0AAD4T8P9"/>
<feature type="signal peptide" evidence="2">
    <location>
        <begin position="1"/>
        <end position="21"/>
    </location>
</feature>
<evidence type="ECO:0000256" key="1">
    <source>
        <dbReference type="ARBA" id="ARBA00022729"/>
    </source>
</evidence>
<accession>A0AAD4T8P9</accession>
<dbReference type="InterPro" id="IPR013783">
    <property type="entry name" value="Ig-like_fold"/>
</dbReference>
<dbReference type="InterPro" id="IPR037293">
    <property type="entry name" value="Gal_Oxidase_central_sf"/>
</dbReference>
<dbReference type="Pfam" id="PF07250">
    <property type="entry name" value="Glyoxal_oxid_N"/>
    <property type="match status" value="1"/>
</dbReference>
<evidence type="ECO:0008006" key="7">
    <source>
        <dbReference type="Google" id="ProtNLM"/>
    </source>
</evidence>
<sequence length="553" mass="61809">MAITKLIIFFFVLLRLIPALGSRRSFEGGGEWQLLQKNIGISPMHMQLLHNNKIVMYDRTDFGRSNLSLSNGRCRVDSSDTTLQRDCTAHSLLYDVEANSFRPLMVQTDTFCSSGAVLPNGMLVQTGGYNDGERVIRIFAPCNNERCDWTEHVNYLSVRRWYATNQILPDGRIIILGGRRQYSYEFYPKEDSASSNLHNLTFLRETRDAYEDNLYPFLHLLPDGNLFIFTNTRSILLDYVHNHVIKEYPHIPSANPRNYPSSGSSILLPLDFSSLEDPTKVVAEIIICGGAPPRSYLHAGQGNFVHASSTCGRLKVSDPHPVWVMEQMPLPRVMGDMLILPTGDLMIINGAGRGTAGWLLGRDPVLEPIRYSPHENVNNRFSLMNPSTRPRMYHSTAVLVPDGRIIVGGSNPNEGYNFTGVLFPTDLSLEAYHPPYLAPHSAAIRPKITNIGNVLTYGGSRDILFTVSAFRGKNAISVRILSPSFSTHSFGMSQRMVILRLNSVWQHHSHSQTAYRATVTGPPTARIAPPGYYMLFVVHAGVPSPGVWIRINP</sequence>
<dbReference type="SUPFAM" id="SSF81296">
    <property type="entry name" value="E set domains"/>
    <property type="match status" value="1"/>
</dbReference>
<dbReference type="Proteomes" id="UP001202328">
    <property type="component" value="Unassembled WGS sequence"/>
</dbReference>
<protein>
    <recommendedName>
        <fullName evidence="7">Galactose oxidase</fullName>
    </recommendedName>
</protein>
<dbReference type="InterPro" id="IPR009880">
    <property type="entry name" value="Glyoxal_oxidase_N"/>
</dbReference>
<evidence type="ECO:0000259" key="3">
    <source>
        <dbReference type="Pfam" id="PF07250"/>
    </source>
</evidence>
<evidence type="ECO:0000256" key="2">
    <source>
        <dbReference type="SAM" id="SignalP"/>
    </source>
</evidence>
<feature type="chain" id="PRO_5042231193" description="Galactose oxidase" evidence="2">
    <location>
        <begin position="22"/>
        <end position="553"/>
    </location>
</feature>
<dbReference type="InterPro" id="IPR011043">
    <property type="entry name" value="Gal_Oxase/kelch_b-propeller"/>
</dbReference>
<feature type="domain" description="Glyoxal oxidase N-terminal" evidence="3">
    <location>
        <begin position="44"/>
        <end position="436"/>
    </location>
</feature>
<dbReference type="PANTHER" id="PTHR32208:SF71">
    <property type="entry name" value="GLYOXAL OXIDASE-RELATED PROTEIN"/>
    <property type="match status" value="1"/>
</dbReference>
<dbReference type="PANTHER" id="PTHR32208">
    <property type="entry name" value="SECRETED PROTEIN-RELATED"/>
    <property type="match status" value="1"/>
</dbReference>
<dbReference type="InterPro" id="IPR014756">
    <property type="entry name" value="Ig_E-set"/>
</dbReference>
<comment type="caution">
    <text evidence="5">The sequence shown here is derived from an EMBL/GenBank/DDBJ whole genome shotgun (WGS) entry which is preliminary data.</text>
</comment>
<feature type="domain" description="Galactose oxidase-like Early set" evidence="4">
    <location>
        <begin position="445"/>
        <end position="551"/>
    </location>
</feature>
<proteinExistence type="predicted"/>
<keyword evidence="1 2" id="KW-0732">Signal</keyword>
<dbReference type="Pfam" id="PF09118">
    <property type="entry name" value="GO-like_E_set"/>
    <property type="match status" value="1"/>
</dbReference>
<reference evidence="5" key="1">
    <citation type="submission" date="2022-04" db="EMBL/GenBank/DDBJ databases">
        <title>A functionally conserved STORR gene fusion in Papaver species that diverged 16.8 million years ago.</title>
        <authorList>
            <person name="Catania T."/>
        </authorList>
    </citation>
    <scope>NUCLEOTIDE SEQUENCE</scope>
    <source>
        <strain evidence="5">S-188037</strain>
    </source>
</reference>
<evidence type="ECO:0000259" key="4">
    <source>
        <dbReference type="Pfam" id="PF09118"/>
    </source>
</evidence>
<gene>
    <name evidence="5" type="ORF">MKW98_003547</name>
</gene>
<keyword evidence="6" id="KW-1185">Reference proteome</keyword>
<evidence type="ECO:0000313" key="6">
    <source>
        <dbReference type="Proteomes" id="UP001202328"/>
    </source>
</evidence>
<dbReference type="SUPFAM" id="SSF50965">
    <property type="entry name" value="Galactose oxidase, central domain"/>
    <property type="match status" value="1"/>
</dbReference>
<evidence type="ECO:0000313" key="5">
    <source>
        <dbReference type="EMBL" id="KAI3946984.1"/>
    </source>
</evidence>
<dbReference type="Gene3D" id="2.130.10.80">
    <property type="entry name" value="Galactose oxidase/kelch, beta-propeller"/>
    <property type="match status" value="1"/>
</dbReference>
<name>A0AAD4T8P9_9MAGN</name>
<dbReference type="InterPro" id="IPR015202">
    <property type="entry name" value="GO-like_E_set"/>
</dbReference>
<dbReference type="Gene3D" id="2.60.40.10">
    <property type="entry name" value="Immunoglobulins"/>
    <property type="match status" value="1"/>
</dbReference>
<dbReference type="CDD" id="cd02851">
    <property type="entry name" value="E_set_GO_C"/>
    <property type="match status" value="1"/>
</dbReference>